<keyword evidence="3" id="KW-1003">Cell membrane</keyword>
<sequence>MTDVSTHTPHYVPRPRTTRGLRSPLGILALVLVVLILGVAIFCGLIAPYDPNKQDYNAFLEGPSAAHWLGTDHLGRDLLSRLMYGSRVALMVGFGAVGFAMFCGVTLGLLAGYSRGFLDDAIMRVVDAILAFPSVMLALGIMAALGPGLSTIIIAIGIADMPLFARLTRSQVLSVRERDFVTAALAMGARAPRIIIRHILPHILGPVIALATLQVGHAILIEAVLSFLGLGVQPPTASWGAILKSGFDYLELAPWISAFSGLAILMTVLGVTLLEDALREQMDPKSGAKT</sequence>
<evidence type="ECO:0000256" key="3">
    <source>
        <dbReference type="ARBA" id="ARBA00022475"/>
    </source>
</evidence>
<dbReference type="Pfam" id="PF12911">
    <property type="entry name" value="OppC_N"/>
    <property type="match status" value="1"/>
</dbReference>
<dbReference type="RefSeq" id="WP_109758193.1">
    <property type="nucleotide sequence ID" value="NZ_CP034588.1"/>
</dbReference>
<evidence type="ECO:0000259" key="8">
    <source>
        <dbReference type="PROSITE" id="PS50928"/>
    </source>
</evidence>
<feature type="transmembrane region" description="Helical" evidence="7">
    <location>
        <begin position="252"/>
        <end position="274"/>
    </location>
</feature>
<feature type="transmembrane region" description="Helical" evidence="7">
    <location>
        <begin position="88"/>
        <end position="113"/>
    </location>
</feature>
<dbReference type="AlphaFoldDB" id="A0A316GBK9"/>
<organism evidence="9 10">
    <name type="scientific">Silicimonas algicola</name>
    <dbReference type="NCBI Taxonomy" id="1826607"/>
    <lineage>
        <taxon>Bacteria</taxon>
        <taxon>Pseudomonadati</taxon>
        <taxon>Pseudomonadota</taxon>
        <taxon>Alphaproteobacteria</taxon>
        <taxon>Rhodobacterales</taxon>
        <taxon>Paracoccaceae</taxon>
    </lineage>
</organism>
<reference evidence="9 10" key="1">
    <citation type="submission" date="2018-05" db="EMBL/GenBank/DDBJ databases">
        <title>Genomic Encyclopedia of Type Strains, Phase IV (KMG-IV): sequencing the most valuable type-strain genomes for metagenomic binning, comparative biology and taxonomic classification.</title>
        <authorList>
            <person name="Goeker M."/>
        </authorList>
    </citation>
    <scope>NUCLEOTIDE SEQUENCE [LARGE SCALE GENOMIC DNA]</scope>
    <source>
        <strain evidence="9 10">DSM 103371</strain>
    </source>
</reference>
<comment type="subcellular location">
    <subcellularLocation>
        <location evidence="1 7">Cell membrane</location>
        <topology evidence="1 7">Multi-pass membrane protein</topology>
    </subcellularLocation>
</comment>
<evidence type="ECO:0000256" key="7">
    <source>
        <dbReference type="RuleBase" id="RU363032"/>
    </source>
</evidence>
<dbReference type="InterPro" id="IPR035906">
    <property type="entry name" value="MetI-like_sf"/>
</dbReference>
<evidence type="ECO:0000256" key="2">
    <source>
        <dbReference type="ARBA" id="ARBA00022448"/>
    </source>
</evidence>
<gene>
    <name evidence="9" type="ORF">C8D95_102240</name>
</gene>
<dbReference type="InterPro" id="IPR025966">
    <property type="entry name" value="OppC_N"/>
</dbReference>
<keyword evidence="10" id="KW-1185">Reference proteome</keyword>
<dbReference type="PANTHER" id="PTHR43386:SF25">
    <property type="entry name" value="PEPTIDE ABC TRANSPORTER PERMEASE PROTEIN"/>
    <property type="match status" value="1"/>
</dbReference>
<evidence type="ECO:0000313" key="10">
    <source>
        <dbReference type="Proteomes" id="UP000245390"/>
    </source>
</evidence>
<dbReference type="PROSITE" id="PS50928">
    <property type="entry name" value="ABC_TM1"/>
    <property type="match status" value="1"/>
</dbReference>
<dbReference type="KEGG" id="salo:EF888_12970"/>
<evidence type="ECO:0000256" key="1">
    <source>
        <dbReference type="ARBA" id="ARBA00004651"/>
    </source>
</evidence>
<dbReference type="PANTHER" id="PTHR43386">
    <property type="entry name" value="OLIGOPEPTIDE TRANSPORT SYSTEM PERMEASE PROTEIN APPC"/>
    <property type="match status" value="1"/>
</dbReference>
<dbReference type="Pfam" id="PF00528">
    <property type="entry name" value="BPD_transp_1"/>
    <property type="match status" value="1"/>
</dbReference>
<feature type="transmembrane region" description="Helical" evidence="7">
    <location>
        <begin position="203"/>
        <end position="232"/>
    </location>
</feature>
<dbReference type="InterPro" id="IPR000515">
    <property type="entry name" value="MetI-like"/>
</dbReference>
<dbReference type="Gene3D" id="1.10.3720.10">
    <property type="entry name" value="MetI-like"/>
    <property type="match status" value="1"/>
</dbReference>
<protein>
    <submittedName>
        <fullName evidence="9">Peptide/nickel transport system permease protein</fullName>
    </submittedName>
</protein>
<feature type="domain" description="ABC transmembrane type-1" evidence="8">
    <location>
        <begin position="86"/>
        <end position="275"/>
    </location>
</feature>
<name>A0A316GBK9_9RHOB</name>
<accession>A0A316GBK9</accession>
<comment type="caution">
    <text evidence="9">The sequence shown here is derived from an EMBL/GenBank/DDBJ whole genome shotgun (WGS) entry which is preliminary data.</text>
</comment>
<evidence type="ECO:0000313" key="9">
    <source>
        <dbReference type="EMBL" id="PWK57595.1"/>
    </source>
</evidence>
<dbReference type="CDD" id="cd06261">
    <property type="entry name" value="TM_PBP2"/>
    <property type="match status" value="1"/>
</dbReference>
<evidence type="ECO:0000256" key="4">
    <source>
        <dbReference type="ARBA" id="ARBA00022692"/>
    </source>
</evidence>
<evidence type="ECO:0000256" key="5">
    <source>
        <dbReference type="ARBA" id="ARBA00022989"/>
    </source>
</evidence>
<keyword evidence="5 7" id="KW-1133">Transmembrane helix</keyword>
<keyword evidence="4 7" id="KW-0812">Transmembrane</keyword>
<proteinExistence type="inferred from homology"/>
<keyword evidence="2 7" id="KW-0813">Transport</keyword>
<feature type="transmembrane region" description="Helical" evidence="7">
    <location>
        <begin position="25"/>
        <end position="47"/>
    </location>
</feature>
<dbReference type="EMBL" id="QGGV01000002">
    <property type="protein sequence ID" value="PWK57595.1"/>
    <property type="molecule type" value="Genomic_DNA"/>
</dbReference>
<dbReference type="SUPFAM" id="SSF161098">
    <property type="entry name" value="MetI-like"/>
    <property type="match status" value="1"/>
</dbReference>
<comment type="similarity">
    <text evidence="7">Belongs to the binding-protein-dependent transport system permease family.</text>
</comment>
<dbReference type="GO" id="GO:0055085">
    <property type="term" value="P:transmembrane transport"/>
    <property type="evidence" value="ECO:0007669"/>
    <property type="project" value="InterPro"/>
</dbReference>
<dbReference type="GO" id="GO:0005886">
    <property type="term" value="C:plasma membrane"/>
    <property type="evidence" value="ECO:0007669"/>
    <property type="project" value="UniProtKB-SubCell"/>
</dbReference>
<dbReference type="InterPro" id="IPR050366">
    <property type="entry name" value="BP-dependent_transpt_permease"/>
</dbReference>
<dbReference type="Proteomes" id="UP000245390">
    <property type="component" value="Unassembled WGS sequence"/>
</dbReference>
<evidence type="ECO:0000256" key="6">
    <source>
        <dbReference type="ARBA" id="ARBA00023136"/>
    </source>
</evidence>
<dbReference type="OrthoDB" id="9766870at2"/>
<keyword evidence="6 7" id="KW-0472">Membrane</keyword>